<feature type="domain" description="Tight junction-associated protein 1" evidence="6">
    <location>
        <begin position="283"/>
        <end position="625"/>
    </location>
</feature>
<reference evidence="8" key="1">
    <citation type="submission" date="2011-08" db="EMBL/GenBank/DDBJ databases">
        <title>The draft genome of Latimeria chalumnae.</title>
        <authorList>
            <person name="Di Palma F."/>
            <person name="Alfoldi J."/>
            <person name="Johnson J."/>
            <person name="Berlin A."/>
            <person name="Gnerre S."/>
            <person name="Jaffe D."/>
            <person name="MacCallum I."/>
            <person name="Young S."/>
            <person name="Walker B.J."/>
            <person name="Lander E."/>
            <person name="Lindblad-Toh K."/>
        </authorList>
    </citation>
    <scope>NUCLEOTIDE SEQUENCE [LARGE SCALE GENOMIC DNA]</scope>
    <source>
        <strain evidence="8">Wild caught</strain>
    </source>
</reference>
<dbReference type="GeneTree" id="ENSGT00940000164045"/>
<dbReference type="InParanoid" id="H3B048"/>
<proteinExistence type="predicted"/>
<dbReference type="EMBL" id="AFYH01132695">
    <property type="status" value="NOT_ANNOTATED_CDS"/>
    <property type="molecule type" value="Genomic_DNA"/>
</dbReference>
<dbReference type="OMA" id="VHVDMTC"/>
<reference evidence="7" key="3">
    <citation type="submission" date="2025-09" db="UniProtKB">
        <authorList>
            <consortium name="Ensembl"/>
        </authorList>
    </citation>
    <scope>IDENTIFICATION</scope>
</reference>
<feature type="region of interest" description="Disordered" evidence="5">
    <location>
        <begin position="372"/>
        <end position="423"/>
    </location>
</feature>
<feature type="compositionally biased region" description="Basic and acidic residues" evidence="5">
    <location>
        <begin position="276"/>
        <end position="286"/>
    </location>
</feature>
<feature type="coiled-coil region" evidence="4">
    <location>
        <begin position="147"/>
        <end position="181"/>
    </location>
</feature>
<dbReference type="EMBL" id="AFYH01132703">
    <property type="status" value="NOT_ANNOTATED_CDS"/>
    <property type="molecule type" value="Genomic_DNA"/>
</dbReference>
<evidence type="ECO:0000313" key="7">
    <source>
        <dbReference type="Ensembl" id="ENSLACP00000015269.1"/>
    </source>
</evidence>
<feature type="compositionally biased region" description="Low complexity" evidence="5">
    <location>
        <begin position="540"/>
        <end position="552"/>
    </location>
</feature>
<dbReference type="EMBL" id="AFYH01132704">
    <property type="status" value="NOT_ANNOTATED_CDS"/>
    <property type="molecule type" value="Genomic_DNA"/>
</dbReference>
<dbReference type="PANTHER" id="PTHR28664">
    <property type="entry name" value="TIGHT JUNCTION-ASSOCIATED PROTEIN 1"/>
    <property type="match status" value="1"/>
</dbReference>
<dbReference type="GO" id="GO:0007030">
    <property type="term" value="P:Golgi organization"/>
    <property type="evidence" value="ECO:0007669"/>
    <property type="project" value="TreeGrafter"/>
</dbReference>
<dbReference type="InterPro" id="IPR043441">
    <property type="entry name" value="Tjap1/BEGAIN"/>
</dbReference>
<dbReference type="EMBL" id="AFYH01132698">
    <property type="status" value="NOT_ANNOTATED_CDS"/>
    <property type="molecule type" value="Genomic_DNA"/>
</dbReference>
<dbReference type="Pfam" id="PF15453">
    <property type="entry name" value="Pilt"/>
    <property type="match status" value="1"/>
</dbReference>
<dbReference type="EMBL" id="AFYH01132699">
    <property type="status" value="NOT_ANNOTATED_CDS"/>
    <property type="molecule type" value="Genomic_DNA"/>
</dbReference>
<feature type="compositionally biased region" description="Low complexity" evidence="5">
    <location>
        <begin position="399"/>
        <end position="409"/>
    </location>
</feature>
<evidence type="ECO:0000256" key="4">
    <source>
        <dbReference type="SAM" id="Coils"/>
    </source>
</evidence>
<dbReference type="PANTHER" id="PTHR28664:SF3">
    <property type="entry name" value="TIGHT JUNCTION-ASSOCIATED PROTEIN 1"/>
    <property type="match status" value="1"/>
</dbReference>
<dbReference type="GO" id="GO:0016020">
    <property type="term" value="C:membrane"/>
    <property type="evidence" value="ECO:0007669"/>
    <property type="project" value="UniProtKB-SubCell"/>
</dbReference>
<evidence type="ECO:0000259" key="6">
    <source>
        <dbReference type="Pfam" id="PF15453"/>
    </source>
</evidence>
<organism evidence="7 8">
    <name type="scientific">Latimeria chalumnae</name>
    <name type="common">Coelacanth</name>
    <dbReference type="NCBI Taxonomy" id="7897"/>
    <lineage>
        <taxon>Eukaryota</taxon>
        <taxon>Metazoa</taxon>
        <taxon>Chordata</taxon>
        <taxon>Craniata</taxon>
        <taxon>Vertebrata</taxon>
        <taxon>Euteleostomi</taxon>
        <taxon>Coelacanthiformes</taxon>
        <taxon>Coelacanthidae</taxon>
        <taxon>Latimeria</taxon>
    </lineage>
</organism>
<dbReference type="EMBL" id="AFYH01132702">
    <property type="status" value="NOT_ANNOTATED_CDS"/>
    <property type="molecule type" value="Genomic_DNA"/>
</dbReference>
<reference evidence="7" key="2">
    <citation type="submission" date="2025-08" db="UniProtKB">
        <authorList>
            <consortium name="Ensembl"/>
        </authorList>
    </citation>
    <scope>IDENTIFICATION</scope>
</reference>
<dbReference type="eggNOG" id="ENOG502QRZ1">
    <property type="taxonomic scope" value="Eukaryota"/>
</dbReference>
<keyword evidence="2" id="KW-0597">Phosphoprotein</keyword>
<dbReference type="HOGENOM" id="CLU_032139_0_0_1"/>
<dbReference type="EMBL" id="AFYH01132697">
    <property type="status" value="NOT_ANNOTATED_CDS"/>
    <property type="molecule type" value="Genomic_DNA"/>
</dbReference>
<evidence type="ECO:0000256" key="1">
    <source>
        <dbReference type="ARBA" id="ARBA00004170"/>
    </source>
</evidence>
<feature type="compositionally biased region" description="Basic residues" evidence="5">
    <location>
        <begin position="596"/>
        <end position="611"/>
    </location>
</feature>
<accession>H3B048</accession>
<dbReference type="EMBL" id="AFYH01132701">
    <property type="status" value="NOT_ANNOTATED_CDS"/>
    <property type="molecule type" value="Genomic_DNA"/>
</dbReference>
<dbReference type="Ensembl" id="ENSLACT00000015375.1">
    <property type="protein sequence ID" value="ENSLACP00000015269.1"/>
    <property type="gene ID" value="ENSLACG00000013440.1"/>
</dbReference>
<feature type="region of interest" description="Disordered" evidence="5">
    <location>
        <begin position="485"/>
        <end position="504"/>
    </location>
</feature>
<dbReference type="EMBL" id="AFYH01132700">
    <property type="status" value="NOT_ANNOTATED_CDS"/>
    <property type="molecule type" value="Genomic_DNA"/>
</dbReference>
<feature type="region of interest" description="Disordered" evidence="5">
    <location>
        <begin position="1"/>
        <end position="25"/>
    </location>
</feature>
<dbReference type="AlphaFoldDB" id="H3B048"/>
<feature type="region of interest" description="Disordered" evidence="5">
    <location>
        <begin position="515"/>
        <end position="626"/>
    </location>
</feature>
<name>H3B048_LATCH</name>
<dbReference type="GO" id="GO:0005802">
    <property type="term" value="C:trans-Golgi network"/>
    <property type="evidence" value="ECO:0007669"/>
    <property type="project" value="TreeGrafter"/>
</dbReference>
<comment type="subcellular location">
    <subcellularLocation>
        <location evidence="1">Membrane</location>
        <topology evidence="1">Peripheral membrane protein</topology>
    </subcellularLocation>
</comment>
<dbReference type="InterPro" id="IPR043470">
    <property type="entry name" value="Tjap1_dom"/>
</dbReference>
<keyword evidence="3" id="KW-0472">Membrane</keyword>
<dbReference type="FunCoup" id="H3B048">
    <property type="interactions" value="1071"/>
</dbReference>
<evidence type="ECO:0000256" key="3">
    <source>
        <dbReference type="ARBA" id="ARBA00023136"/>
    </source>
</evidence>
<evidence type="ECO:0000256" key="2">
    <source>
        <dbReference type="ARBA" id="ARBA00022553"/>
    </source>
</evidence>
<keyword evidence="4" id="KW-0175">Coiled coil</keyword>
<dbReference type="Proteomes" id="UP000008672">
    <property type="component" value="Unassembled WGS sequence"/>
</dbReference>
<protein>
    <submittedName>
        <fullName evidence="7">Tight junction associated protein 1 (peripheral)</fullName>
    </submittedName>
</protein>
<dbReference type="EMBL" id="AFYH01132696">
    <property type="status" value="NOT_ANNOTATED_CDS"/>
    <property type="molecule type" value="Genomic_DNA"/>
</dbReference>
<evidence type="ECO:0000256" key="5">
    <source>
        <dbReference type="SAM" id="MobiDB-lite"/>
    </source>
</evidence>
<evidence type="ECO:0000313" key="8">
    <source>
        <dbReference type="Proteomes" id="UP000008672"/>
    </source>
</evidence>
<feature type="region of interest" description="Disordered" evidence="5">
    <location>
        <begin position="268"/>
        <end position="336"/>
    </location>
</feature>
<keyword evidence="8" id="KW-1185">Reference proteome</keyword>
<sequence length="626" mass="69313">SSSAAPSRKPYRKAPPQHRETRHDLPTALKDELDGGVTLPGEQCQETLTDADRVKILQHQNEELRRRLTYTAHKMEVMESEFESGRLYMETEMGRALEEMEKLKDKFRRLLLHSYGASSCCSNPGKDKRYLTVKKMDMDRKTLDWEIVELTNKLLDAKTTIDRLEELNERYRQDCNLAVQLLKCNKSHFRNHKFADLPCELQEMVNKHLQTNPEFSSSGTQSVAPSDTVPTSVIARVLEKPEPLLLNSAKSCSGRPVAEDVFVHVDMSGTPAGTERGQRLADKEGTEQVPAEGGKQHNGLCGRQNVTESPPDEGLAFETLNPYPTPTPPHPMYPGRKVIEFSDDKVKIPKNSPLPNCTYATRQAISLSLVQGEEDGGQDRHRTVPNSPVSEAPSGRPYSRGSSTKSSPFSSPPQVPSTFASSASSEEDLLSNWQRMFVEKVAPSSETSFIHRTSFSHDTAQDLQKTLSRSMQELGKAAPAYSDREDCARSCGWTPSRGSSLDADNVDSLAASKSHYVAERPPPEDTASQPLLQTCEMGEAAAASVMAKASPLAKRKDYVDMDSPGSSAEEREVLLQESRSVGLTAEDAAESPPSSRPHRSPKRMGVHHLHRKDSLTRAQEHGNLLN</sequence>
<feature type="compositionally biased region" description="Pro residues" evidence="5">
    <location>
        <begin position="323"/>
        <end position="332"/>
    </location>
</feature>